<dbReference type="AlphaFoldDB" id="A0A1S2BTG3"/>
<proteinExistence type="predicted"/>
<accession>A0A1S2BTG3</accession>
<protein>
    <submittedName>
        <fullName evidence="1">Uncharacterized protein</fullName>
    </submittedName>
</protein>
<gene>
    <name evidence="1" type="ORF">I5U67_11330</name>
</gene>
<evidence type="ECO:0000313" key="1">
    <source>
        <dbReference type="EMBL" id="MBH1652758.1"/>
    </source>
</evidence>
<dbReference type="RefSeq" id="WP_071227852.1">
    <property type="nucleotide sequence ID" value="NZ_CP040438.1"/>
</dbReference>
<sequence>MAKRNQGESAALSREDALFQALNSASLAMGDIEGICQLLFNEQSMFEADFPAPIAAAISMIRERASAAGNAMQEVL</sequence>
<dbReference type="EMBL" id="JADUNP010000020">
    <property type="protein sequence ID" value="MBH1652758.1"/>
    <property type="molecule type" value="Genomic_DNA"/>
</dbReference>
<reference evidence="1" key="1">
    <citation type="submission" date="2020-11" db="EMBL/GenBank/DDBJ databases">
        <title>Enhanced detection system for hospital associated transmission using whole genome sequencing surveillance.</title>
        <authorList>
            <person name="Harrison L.H."/>
            <person name="Van Tyne D."/>
            <person name="Marsh J.W."/>
            <person name="Griffith M.P."/>
            <person name="Snyder D.J."/>
            <person name="Cooper V.S."/>
            <person name="Mustapha M."/>
        </authorList>
    </citation>
    <scope>NUCLEOTIDE SEQUENCE</scope>
    <source>
        <strain evidence="1">STEN00091</strain>
    </source>
</reference>
<name>A0A1S2BTG3_STEMA</name>
<organism evidence="1 2">
    <name type="scientific">Stenotrophomonas maltophilia</name>
    <name type="common">Pseudomonas maltophilia</name>
    <name type="synonym">Xanthomonas maltophilia</name>
    <dbReference type="NCBI Taxonomy" id="40324"/>
    <lineage>
        <taxon>Bacteria</taxon>
        <taxon>Pseudomonadati</taxon>
        <taxon>Pseudomonadota</taxon>
        <taxon>Gammaproteobacteria</taxon>
        <taxon>Lysobacterales</taxon>
        <taxon>Lysobacteraceae</taxon>
        <taxon>Stenotrophomonas</taxon>
        <taxon>Stenotrophomonas maltophilia group</taxon>
    </lineage>
</organism>
<comment type="caution">
    <text evidence="1">The sequence shown here is derived from an EMBL/GenBank/DDBJ whole genome shotgun (WGS) entry which is preliminary data.</text>
</comment>
<evidence type="ECO:0000313" key="2">
    <source>
        <dbReference type="Proteomes" id="UP000625930"/>
    </source>
</evidence>
<dbReference type="Proteomes" id="UP000625930">
    <property type="component" value="Unassembled WGS sequence"/>
</dbReference>